<evidence type="ECO:0000259" key="3">
    <source>
        <dbReference type="SMART" id="SM01043"/>
    </source>
</evidence>
<dbReference type="InterPro" id="IPR019734">
    <property type="entry name" value="TPR_rpt"/>
</dbReference>
<dbReference type="Pfam" id="PF13424">
    <property type="entry name" value="TPR_12"/>
    <property type="match status" value="2"/>
</dbReference>
<dbReference type="Gene3D" id="3.40.50.300">
    <property type="entry name" value="P-loop containing nucleotide triphosphate hydrolases"/>
    <property type="match status" value="1"/>
</dbReference>
<accession>A0A2T0Q1L0</accession>
<dbReference type="PROSITE" id="PS50005">
    <property type="entry name" value="TPR"/>
    <property type="match status" value="1"/>
</dbReference>
<feature type="domain" description="Bacterial transcriptional activator" evidence="3">
    <location>
        <begin position="126"/>
        <end position="276"/>
    </location>
</feature>
<dbReference type="Proteomes" id="UP000237846">
    <property type="component" value="Unassembled WGS sequence"/>
</dbReference>
<dbReference type="SUPFAM" id="SSF46894">
    <property type="entry name" value="C-terminal effector domain of the bipartite response regulators"/>
    <property type="match status" value="1"/>
</dbReference>
<dbReference type="Gene3D" id="1.25.40.10">
    <property type="entry name" value="Tetratricopeptide repeat domain"/>
    <property type="match status" value="2"/>
</dbReference>
<evidence type="ECO:0000256" key="1">
    <source>
        <dbReference type="PROSITE-ProRule" id="PRU00339"/>
    </source>
</evidence>
<name>A0A2T0Q1L0_9ACTN</name>
<dbReference type="Gene3D" id="1.10.10.10">
    <property type="entry name" value="Winged helix-like DNA-binding domain superfamily/Winged helix DNA-binding domain"/>
    <property type="match status" value="1"/>
</dbReference>
<dbReference type="Pfam" id="PF03704">
    <property type="entry name" value="BTAD"/>
    <property type="match status" value="1"/>
</dbReference>
<dbReference type="InterPro" id="IPR005158">
    <property type="entry name" value="BTAD"/>
</dbReference>
<dbReference type="EMBL" id="PVZC01000005">
    <property type="protein sequence ID" value="PRX97692.1"/>
    <property type="molecule type" value="Genomic_DNA"/>
</dbReference>
<protein>
    <submittedName>
        <fullName evidence="4">DNA-binding SARP family transcriptional activator</fullName>
    </submittedName>
</protein>
<keyword evidence="4" id="KW-0238">DNA-binding</keyword>
<dbReference type="Pfam" id="PF00931">
    <property type="entry name" value="NB-ARC"/>
    <property type="match status" value="1"/>
</dbReference>
<gene>
    <name evidence="4" type="ORF">CLV72_10542</name>
</gene>
<dbReference type="GO" id="GO:0003677">
    <property type="term" value="F:DNA binding"/>
    <property type="evidence" value="ECO:0007669"/>
    <property type="project" value="UniProtKB-KW"/>
</dbReference>
<evidence type="ECO:0000256" key="2">
    <source>
        <dbReference type="SAM" id="MobiDB-lite"/>
    </source>
</evidence>
<keyword evidence="5" id="KW-1185">Reference proteome</keyword>
<dbReference type="InterPro" id="IPR036388">
    <property type="entry name" value="WH-like_DNA-bd_sf"/>
</dbReference>
<dbReference type="InterPro" id="IPR027417">
    <property type="entry name" value="P-loop_NTPase"/>
</dbReference>
<dbReference type="AlphaFoldDB" id="A0A2T0Q1L0"/>
<sequence length="988" mass="108717">MSPLGDSNSDPLPQDVHARTEPSPTGRSRIEIAVLAPVSQLLVDGRPVQLRRSQVGILAVLALHLGKPVPRQRMVDLIPDAERWRPDTWWRYVSELRSRLTESSNGAVRIVAQSGTYQLVCGNEVVDLQRFHWLCDEARRKENRQDYQAAMDLRGQAVALWRGVPLSGLSDRLRVTGLIRSLLNEYRTAVTAWAEAAVQAGQARTMLEQSARCAVRYPAEEFPADERTVEVLMKAHSQAGNPAVALRLYQELAGRLHREQGNVPGPRLRELHAQILHDTAPQATDPGREAEHPATDHALATVVGGPEERNIPRQLPPAVTDFVGRSRELDLLTRRLDDAGGHGGAVVITSIGGIAGVGKTALALWWAHRIGHRFPDGHLYVDLRGYGPDDPMHPTAVLTQFLDALGVSAQDMPMDEQSKIGLYRSLLAGRKMLVMLDNAKAAEQIRPLLPGSPGCLVVVTSRSDLPSLVAGNGARPITLTCLSQTEAINLLRLIIGPSRVDRELDLAATLVCLCSCLPLALRIVAQRTAFRPELSLAQIVDELTAEQDRLDGLATPDGDPTTDVRLAFSWSYQALSAEAARLFRLLGLHSGPDISVTAGAALGGISPSRAHRLMEHLASAHLLERSGTDRYHFHDLLRSFARECADAEETSDDRETAVRHLVEWYLHTAHATCNLLIPIIPTVDLDAPSQPCPAMRFETPSRAMEWCETERANLVAAVQQAATQGEHRIAWQLPAALTGYFNVRKPWDDWIATCRTGLASAEHVNDEHGRSWLLTNLGIAYCGLGRYREAQEHLEGAFRLCRTTGNRWGESIVLNVLGDTFRDRDLLEAAVDCYERARDICNTIEEPWGKVGAALAVHNLAHTYQRLGRYEDALARHQQTLQLADDLNDFSWGRAQSVHHLADTHRAAGQLADAIDCYAQALIVRRRNGDRHGEAATLSCLGTAQLEAGDPQAARDSWGEALIIFTELQDPRRDGVRAKLDALDTGQP</sequence>
<evidence type="ECO:0000313" key="5">
    <source>
        <dbReference type="Proteomes" id="UP000237846"/>
    </source>
</evidence>
<comment type="caution">
    <text evidence="4">The sequence shown here is derived from an EMBL/GenBank/DDBJ whole genome shotgun (WGS) entry which is preliminary data.</text>
</comment>
<feature type="repeat" description="TPR" evidence="1">
    <location>
        <begin position="854"/>
        <end position="887"/>
    </location>
</feature>
<dbReference type="PRINTS" id="PR00364">
    <property type="entry name" value="DISEASERSIST"/>
</dbReference>
<keyword evidence="1" id="KW-0802">TPR repeat</keyword>
<dbReference type="SMART" id="SM01043">
    <property type="entry name" value="BTAD"/>
    <property type="match status" value="1"/>
</dbReference>
<reference evidence="4 5" key="1">
    <citation type="submission" date="2018-03" db="EMBL/GenBank/DDBJ databases">
        <title>Genomic Encyclopedia of Archaeal and Bacterial Type Strains, Phase II (KMG-II): from individual species to whole genera.</title>
        <authorList>
            <person name="Goeker M."/>
        </authorList>
    </citation>
    <scope>NUCLEOTIDE SEQUENCE [LARGE SCALE GENOMIC DNA]</scope>
    <source>
        <strain evidence="4 5">DSM 45601</strain>
    </source>
</reference>
<dbReference type="InterPro" id="IPR002182">
    <property type="entry name" value="NB-ARC"/>
</dbReference>
<feature type="compositionally biased region" description="Polar residues" evidence="2">
    <location>
        <begin position="1"/>
        <end position="11"/>
    </location>
</feature>
<feature type="region of interest" description="Disordered" evidence="2">
    <location>
        <begin position="1"/>
        <end position="25"/>
    </location>
</feature>
<dbReference type="InterPro" id="IPR011990">
    <property type="entry name" value="TPR-like_helical_dom_sf"/>
</dbReference>
<dbReference type="InterPro" id="IPR016032">
    <property type="entry name" value="Sig_transdc_resp-reg_C-effctor"/>
</dbReference>
<dbReference type="SUPFAM" id="SSF48452">
    <property type="entry name" value="TPR-like"/>
    <property type="match status" value="2"/>
</dbReference>
<evidence type="ECO:0000313" key="4">
    <source>
        <dbReference type="EMBL" id="PRX97692.1"/>
    </source>
</evidence>
<dbReference type="GO" id="GO:0006355">
    <property type="term" value="P:regulation of DNA-templated transcription"/>
    <property type="evidence" value="ECO:0007669"/>
    <property type="project" value="InterPro"/>
</dbReference>
<dbReference type="GO" id="GO:0043531">
    <property type="term" value="F:ADP binding"/>
    <property type="evidence" value="ECO:0007669"/>
    <property type="project" value="InterPro"/>
</dbReference>
<proteinExistence type="predicted"/>
<dbReference type="SUPFAM" id="SSF52540">
    <property type="entry name" value="P-loop containing nucleoside triphosphate hydrolases"/>
    <property type="match status" value="1"/>
</dbReference>
<dbReference type="SMART" id="SM00028">
    <property type="entry name" value="TPR"/>
    <property type="match status" value="5"/>
</dbReference>
<dbReference type="PANTHER" id="PTHR47691">
    <property type="entry name" value="REGULATOR-RELATED"/>
    <property type="match status" value="1"/>
</dbReference>
<organism evidence="4 5">
    <name type="scientific">Allonocardiopsis opalescens</name>
    <dbReference type="NCBI Taxonomy" id="1144618"/>
    <lineage>
        <taxon>Bacteria</taxon>
        <taxon>Bacillati</taxon>
        <taxon>Actinomycetota</taxon>
        <taxon>Actinomycetes</taxon>
        <taxon>Streptosporangiales</taxon>
        <taxon>Allonocardiopsis</taxon>
    </lineage>
</organism>
<dbReference type="PANTHER" id="PTHR47691:SF3">
    <property type="entry name" value="HTH-TYPE TRANSCRIPTIONAL REGULATOR RV0890C-RELATED"/>
    <property type="match status" value="1"/>
</dbReference>